<organism evidence="1 2">
    <name type="scientific">Mesorhizobium huakuii</name>
    <dbReference type="NCBI Taxonomy" id="28104"/>
    <lineage>
        <taxon>Bacteria</taxon>
        <taxon>Pseudomonadati</taxon>
        <taxon>Pseudomonadota</taxon>
        <taxon>Alphaproteobacteria</taxon>
        <taxon>Hyphomicrobiales</taxon>
        <taxon>Phyllobacteriaceae</taxon>
        <taxon>Mesorhizobium</taxon>
    </lineage>
</organism>
<evidence type="ECO:0000313" key="2">
    <source>
        <dbReference type="Proteomes" id="UP000515465"/>
    </source>
</evidence>
<sequence>MHDTFHHHIAGEAEFFPEWTGIVHISGVVDPSLAPEEMKDGHRILVDEADRLWNVEQIKTLVAMGYKGAYSYECFAPSVHADENIEASLKTSIKLIENSAAQ</sequence>
<gene>
    <name evidence="1" type="ORF">HB778_38810</name>
</gene>
<dbReference type="AlphaFoldDB" id="A0A7G6T5M0"/>
<dbReference type="InterPro" id="IPR036237">
    <property type="entry name" value="Xyl_isomerase-like_sf"/>
</dbReference>
<accession>A0A7G6T5M0</accession>
<dbReference type="EMBL" id="CP050299">
    <property type="protein sequence ID" value="QND62052.1"/>
    <property type="molecule type" value="Genomic_DNA"/>
</dbReference>
<proteinExistence type="predicted"/>
<geneLocation type="plasmid" evidence="1 2">
    <name>p_1</name>
</geneLocation>
<protein>
    <recommendedName>
        <fullName evidence="3">TIM barrel protein</fullName>
    </recommendedName>
</protein>
<reference evidence="2" key="1">
    <citation type="journal article" date="2020" name="Mol. Plant Microbe">
        <title>Rhizobial microsymbionts of the narrowly endemic Oxytropis species growing in Kamchatka are characterized by significant genetic diversity and possess a set of genes that are associated with T3SS and T6SS secretion systems and can affect the development of symbiosis.</title>
        <authorList>
            <person name="Safronova V."/>
            <person name="Guro P."/>
            <person name="Sazanova A."/>
            <person name="Kuznetsova I."/>
            <person name="Belimov A."/>
            <person name="Yakubov V."/>
            <person name="Chirak E."/>
            <person name="Afonin A."/>
            <person name="Gogolev Y."/>
            <person name="Andronov E."/>
            <person name="Tikhonovich I."/>
        </authorList>
    </citation>
    <scope>NUCLEOTIDE SEQUENCE [LARGE SCALE GENOMIC DNA]</scope>
    <source>
        <strain evidence="2">583</strain>
        <plasmid evidence="2">p_1</plasmid>
    </source>
</reference>
<dbReference type="Gene3D" id="3.20.20.150">
    <property type="entry name" value="Divalent-metal-dependent TIM barrel enzymes"/>
    <property type="match status" value="1"/>
</dbReference>
<name>A0A7G6T5M0_9HYPH</name>
<evidence type="ECO:0000313" key="1">
    <source>
        <dbReference type="EMBL" id="QND62052.1"/>
    </source>
</evidence>
<keyword evidence="1" id="KW-0614">Plasmid</keyword>
<evidence type="ECO:0008006" key="3">
    <source>
        <dbReference type="Google" id="ProtNLM"/>
    </source>
</evidence>
<dbReference type="SUPFAM" id="SSF51658">
    <property type="entry name" value="Xylose isomerase-like"/>
    <property type="match status" value="1"/>
</dbReference>
<dbReference type="Proteomes" id="UP000515465">
    <property type="component" value="Plasmid p_1"/>
</dbReference>